<organism evidence="1 2">
    <name type="scientific">Neotamlana nanhaiensis</name>
    <dbReference type="NCBI Taxonomy" id="1382798"/>
    <lineage>
        <taxon>Bacteria</taxon>
        <taxon>Pseudomonadati</taxon>
        <taxon>Bacteroidota</taxon>
        <taxon>Flavobacteriia</taxon>
        <taxon>Flavobacteriales</taxon>
        <taxon>Flavobacteriaceae</taxon>
        <taxon>Neotamlana</taxon>
    </lineage>
</organism>
<gene>
    <name evidence="1" type="ORF">PK35_14630</name>
</gene>
<dbReference type="EMBL" id="JTDV01000015">
    <property type="protein sequence ID" value="KJD31345.1"/>
    <property type="molecule type" value="Genomic_DNA"/>
</dbReference>
<dbReference type="Proteomes" id="UP000032361">
    <property type="component" value="Unassembled WGS sequence"/>
</dbReference>
<name>A0A0D7VWU5_9FLAO</name>
<dbReference type="AlphaFoldDB" id="A0A0D7VWU5"/>
<evidence type="ECO:0000313" key="2">
    <source>
        <dbReference type="Proteomes" id="UP000032361"/>
    </source>
</evidence>
<dbReference type="PATRIC" id="fig|1382798.3.peg.1491"/>
<accession>A0A0D7VWU5</accession>
<keyword evidence="2" id="KW-1185">Reference proteome</keyword>
<dbReference type="STRING" id="1382798.PK35_14630"/>
<proteinExistence type="predicted"/>
<evidence type="ECO:0000313" key="1">
    <source>
        <dbReference type="EMBL" id="KJD31345.1"/>
    </source>
</evidence>
<protein>
    <submittedName>
        <fullName evidence="1">Uncharacterized protein</fullName>
    </submittedName>
</protein>
<dbReference type="RefSeq" id="WP_044627318.1">
    <property type="nucleotide sequence ID" value="NZ_JTDV01000015.1"/>
</dbReference>
<sequence length="212" mass="25028">MSYLPSEEEINGLKYCMDTKVMNVFNSWLKNNHINHESSPVFDLSPTEYQFYIISQFFNSYDIDLLSLIPNVMKDKYKTLSSEYPSDISRYISNFWCITTYQASKALEKRLFPKPKTFDELKVGDIVKAKFTEGEFNENVCNVEYEITEKHYNYMYVKILECDDSSFFQVGQIEKLNKKQPKRTTFGGPPQDAFYNDQLDLDQQDPEFWDSI</sequence>
<comment type="caution">
    <text evidence="1">The sequence shown here is derived from an EMBL/GenBank/DDBJ whole genome shotgun (WGS) entry which is preliminary data.</text>
</comment>
<reference evidence="1 2" key="1">
    <citation type="journal article" date="2015" name="Antonie Van Leeuwenhoek">
        <title>Tamlana nanhaiensis sp. nov., isolated from surface seawater collected from the South China Sea.</title>
        <authorList>
            <person name="Liu X."/>
            <person name="Lai Q."/>
            <person name="Du Y."/>
            <person name="Li G."/>
            <person name="Sun F."/>
            <person name="Shao Z."/>
        </authorList>
    </citation>
    <scope>NUCLEOTIDE SEQUENCE [LARGE SCALE GENOMIC DNA]</scope>
    <source>
        <strain evidence="1 2">FHC16</strain>
    </source>
</reference>